<gene>
    <name evidence="1" type="ORF">N478_22675</name>
</gene>
<dbReference type="AlphaFoldDB" id="A0A167L8M2"/>
<accession>A0A167L8M2</accession>
<organism evidence="1 2">
    <name type="scientific">Pseudoalteromonas luteoviolacea S4060-1</name>
    <dbReference type="NCBI Taxonomy" id="1365257"/>
    <lineage>
        <taxon>Bacteria</taxon>
        <taxon>Pseudomonadati</taxon>
        <taxon>Pseudomonadota</taxon>
        <taxon>Gammaproteobacteria</taxon>
        <taxon>Alteromonadales</taxon>
        <taxon>Pseudoalteromonadaceae</taxon>
        <taxon>Pseudoalteromonas</taxon>
    </lineage>
</organism>
<reference evidence="1 2" key="1">
    <citation type="submission" date="2013-07" db="EMBL/GenBank/DDBJ databases">
        <title>Comparative Genomic and Metabolomic Analysis of Twelve Strains of Pseudoalteromonas luteoviolacea.</title>
        <authorList>
            <person name="Vynne N.G."/>
            <person name="Mansson M."/>
            <person name="Gram L."/>
        </authorList>
    </citation>
    <scope>NUCLEOTIDE SEQUENCE [LARGE SCALE GENOMIC DNA]</scope>
    <source>
        <strain evidence="1 2">S4060-1</strain>
    </source>
</reference>
<evidence type="ECO:0000313" key="1">
    <source>
        <dbReference type="EMBL" id="KZN64086.1"/>
    </source>
</evidence>
<sequence>MKGKSGQQTRLREKPEKPVTLAFQVAEIHG</sequence>
<protein>
    <submittedName>
        <fullName evidence="1">Uncharacterized protein</fullName>
    </submittedName>
</protein>
<evidence type="ECO:0000313" key="2">
    <source>
        <dbReference type="Proteomes" id="UP000076661"/>
    </source>
</evidence>
<proteinExistence type="predicted"/>
<dbReference type="EMBL" id="AUXX01000030">
    <property type="protein sequence ID" value="KZN64086.1"/>
    <property type="molecule type" value="Genomic_DNA"/>
</dbReference>
<comment type="caution">
    <text evidence="1">The sequence shown here is derived from an EMBL/GenBank/DDBJ whole genome shotgun (WGS) entry which is preliminary data.</text>
</comment>
<dbReference type="Proteomes" id="UP000076661">
    <property type="component" value="Unassembled WGS sequence"/>
</dbReference>
<name>A0A167L8M2_9GAMM</name>